<dbReference type="RefSeq" id="WP_312644173.1">
    <property type="nucleotide sequence ID" value="NZ_CP116967.1"/>
</dbReference>
<dbReference type="GO" id="GO:0008915">
    <property type="term" value="F:lipid-A-disaccharide synthase activity"/>
    <property type="evidence" value="ECO:0007669"/>
    <property type="project" value="InterPro"/>
</dbReference>
<dbReference type="InterPro" id="IPR011499">
    <property type="entry name" value="Lipid_A_biosynth_N"/>
</dbReference>
<gene>
    <name evidence="3" type="ORF">PP769_01155</name>
</gene>
<dbReference type="EMBL" id="CP116967">
    <property type="protein sequence ID" value="WNM58401.1"/>
    <property type="molecule type" value="Genomic_DNA"/>
</dbReference>
<name>A0AA96GBA1_9BACT</name>
<dbReference type="KEGG" id="nall:PP769_01155"/>
<reference evidence="3 4" key="1">
    <citation type="submission" date="2023-01" db="EMBL/GenBank/DDBJ databases">
        <title>Cultivation and genomic characterization of new, ubiquitous marine nitrite-oxidizing bacteria from the Nitrospirales.</title>
        <authorList>
            <person name="Mueller A.J."/>
            <person name="Daebeler A."/>
            <person name="Herbold C.W."/>
            <person name="Kirkegaard R.H."/>
            <person name="Daims H."/>
        </authorList>
    </citation>
    <scope>NUCLEOTIDE SEQUENCE [LARGE SCALE GENOMIC DNA]</scope>
    <source>
        <strain evidence="3 4">VA</strain>
    </source>
</reference>
<protein>
    <submittedName>
        <fullName evidence="3">Lipid-A-disaccharide synthase N-terminal domain-containing protein</fullName>
    </submittedName>
</protein>
<organism evidence="3 4">
    <name type="scientific">Candidatus Nitrospira allomarina</name>
    <dbReference type="NCBI Taxonomy" id="3020900"/>
    <lineage>
        <taxon>Bacteria</taxon>
        <taxon>Pseudomonadati</taxon>
        <taxon>Nitrospirota</taxon>
        <taxon>Nitrospiria</taxon>
        <taxon>Nitrospirales</taxon>
        <taxon>Nitrospiraceae</taxon>
        <taxon>Nitrospira</taxon>
    </lineage>
</organism>
<dbReference type="AlphaFoldDB" id="A0AA96GBA1"/>
<accession>A0AA96GBA1</accession>
<keyword evidence="4" id="KW-1185">Reference proteome</keyword>
<dbReference type="Proteomes" id="UP001302719">
    <property type="component" value="Chromosome"/>
</dbReference>
<keyword evidence="1" id="KW-1133">Transmembrane helix</keyword>
<feature type="transmembrane region" description="Helical" evidence="1">
    <location>
        <begin position="75"/>
        <end position="94"/>
    </location>
</feature>
<dbReference type="Pfam" id="PF07578">
    <property type="entry name" value="LAB_N"/>
    <property type="match status" value="1"/>
</dbReference>
<dbReference type="GO" id="GO:0016020">
    <property type="term" value="C:membrane"/>
    <property type="evidence" value="ECO:0007669"/>
    <property type="project" value="GOC"/>
</dbReference>
<feature type="domain" description="Lipid A biosynthesis N-terminal" evidence="2">
    <location>
        <begin position="22"/>
        <end position="93"/>
    </location>
</feature>
<proteinExistence type="predicted"/>
<dbReference type="SMART" id="SM01259">
    <property type="entry name" value="LAB_N"/>
    <property type="match status" value="1"/>
</dbReference>
<evidence type="ECO:0000313" key="4">
    <source>
        <dbReference type="Proteomes" id="UP001302719"/>
    </source>
</evidence>
<dbReference type="GO" id="GO:0009245">
    <property type="term" value="P:lipid A biosynthetic process"/>
    <property type="evidence" value="ECO:0007669"/>
    <property type="project" value="InterPro"/>
</dbReference>
<feature type="transmembrane region" description="Helical" evidence="1">
    <location>
        <begin position="17"/>
        <end position="40"/>
    </location>
</feature>
<keyword evidence="1" id="KW-0812">Transmembrane</keyword>
<evidence type="ECO:0000313" key="3">
    <source>
        <dbReference type="EMBL" id="WNM58401.1"/>
    </source>
</evidence>
<evidence type="ECO:0000259" key="2">
    <source>
        <dbReference type="SMART" id="SM01259"/>
    </source>
</evidence>
<sequence length="104" mass="11945">MFESFTHSLLAMSYEELLWIGFGFLGQGIFFSRWLVQWVVSERNEESQIPMSFWYMSLVGSVIVLTYAIHIADLVFMAGQSVGTVVYVRNIMLLHQANKRVMSG</sequence>
<keyword evidence="1" id="KW-0472">Membrane</keyword>
<evidence type="ECO:0000256" key="1">
    <source>
        <dbReference type="SAM" id="Phobius"/>
    </source>
</evidence>
<feature type="transmembrane region" description="Helical" evidence="1">
    <location>
        <begin position="52"/>
        <end position="69"/>
    </location>
</feature>